<dbReference type="Pfam" id="PF02687">
    <property type="entry name" value="FtsX"/>
    <property type="match status" value="2"/>
</dbReference>
<feature type="domain" description="MacB-like periplasmic core" evidence="8">
    <location>
        <begin position="507"/>
        <end position="717"/>
    </location>
</feature>
<evidence type="ECO:0000259" key="8">
    <source>
        <dbReference type="Pfam" id="PF12704"/>
    </source>
</evidence>
<keyword evidence="2" id="KW-1003">Cell membrane</keyword>
<evidence type="ECO:0000256" key="2">
    <source>
        <dbReference type="ARBA" id="ARBA00022475"/>
    </source>
</evidence>
<name>A0AAP2DTL1_9BACT</name>
<dbReference type="AlphaFoldDB" id="A0AAP2DTL1"/>
<dbReference type="NCBIfam" id="NF038404">
    <property type="entry name" value="perm_prefix_2"/>
    <property type="match status" value="1"/>
</dbReference>
<protein>
    <submittedName>
        <fullName evidence="9">ABC transporter permease</fullName>
    </submittedName>
</protein>
<feature type="transmembrane region" description="Helical" evidence="6">
    <location>
        <begin position="750"/>
        <end position="774"/>
    </location>
</feature>
<dbReference type="Proteomes" id="UP001319200">
    <property type="component" value="Unassembled WGS sequence"/>
</dbReference>
<gene>
    <name evidence="9" type="ORF">KK083_29080</name>
</gene>
<evidence type="ECO:0000256" key="6">
    <source>
        <dbReference type="SAM" id="Phobius"/>
    </source>
</evidence>
<keyword evidence="10" id="KW-1185">Reference proteome</keyword>
<evidence type="ECO:0000259" key="7">
    <source>
        <dbReference type="Pfam" id="PF02687"/>
    </source>
</evidence>
<dbReference type="PANTHER" id="PTHR30572:SF18">
    <property type="entry name" value="ABC-TYPE MACROLIDE FAMILY EXPORT SYSTEM PERMEASE COMPONENT 2"/>
    <property type="match status" value="1"/>
</dbReference>
<feature type="transmembrane region" description="Helical" evidence="6">
    <location>
        <begin position="101"/>
        <end position="122"/>
    </location>
</feature>
<proteinExistence type="predicted"/>
<evidence type="ECO:0000313" key="10">
    <source>
        <dbReference type="Proteomes" id="UP001319200"/>
    </source>
</evidence>
<evidence type="ECO:0000256" key="1">
    <source>
        <dbReference type="ARBA" id="ARBA00004651"/>
    </source>
</evidence>
<evidence type="ECO:0000256" key="3">
    <source>
        <dbReference type="ARBA" id="ARBA00022692"/>
    </source>
</evidence>
<feature type="domain" description="ABC3 transporter permease C-terminal" evidence="7">
    <location>
        <begin position="366"/>
        <end position="484"/>
    </location>
</feature>
<dbReference type="InterPro" id="IPR050250">
    <property type="entry name" value="Macrolide_Exporter_MacB"/>
</dbReference>
<feature type="transmembrane region" description="Helical" evidence="6">
    <location>
        <begin position="504"/>
        <end position="524"/>
    </location>
</feature>
<dbReference type="Pfam" id="PF12704">
    <property type="entry name" value="MacB_PCD"/>
    <property type="match status" value="2"/>
</dbReference>
<keyword evidence="5 6" id="KW-0472">Membrane</keyword>
<dbReference type="InterPro" id="IPR003838">
    <property type="entry name" value="ABC3_permease_C"/>
</dbReference>
<sequence>MNQLPGIQPPALFLRFFRWFCNPAFAEDIEGDLVEMFGRDAATGNLTRARMQFSIRVLRLFRPGIIRKIGYQSSYIHPLPMFKNYFITSLRSLMRSKGFSTINIVGLAVGLATFSLISFYVYHELSFDRYHQNADRIFRIVENLKTENEMLFQSTSSPPMGPRFQKDFPEVESYVRFQQWSLLAQRNDITGYESDSYIADSTVFDVFSFKLLAGDKKTALREPYSIVLTQSMAKKYFGNEDPVGQTLKMDYDNYKVTGVMEDVPGNSHFRFSNLISFSTWSRNNKDAEDRAWFWNGFHTYVLLRDAQSADKVRAKMKDFLKRNVEKGGMYYEDLPLQPLTGIYMAPERSWENGTRGSMSNVYILSIIAVFILLIACFNYINLTTARASRRLKEVGLRKTLGAQKRMLIAQFLGESLIVTLLSSLMAGILAWIALPAFRTLVESPLDFSVLPEAWKVIGATLGLVLIVGLLAGGYPAFIISRFEPVQIFRPSAQGIFGHHNLRKVLVGIQFLISITLVAGTMLVYDQLDVVRKQDLGFDKEGMIVVPTNGDTAIVKYLDAVKNELMQVPGVQHVAGSRQIPGQNANNLYTEIEMTGGKMSPTNINYNFVDHDFLTTYNIKLLAGRDFSRSVQADDTTAYLINEAAIKDFGWTPEEAIGRKVRRGREGKIIGVIKDFHYRSLHTKVEPMMIGMTNYVGRLSIRLEKNGDVPATVARVEKKWHELIPYLPFDYSFLDVEFDRQYKADQQLGKVAGVFTGLAIFIGCLGLLGLTSFVVERRTKEIGIRKVLGASVPSVVMLITREFIWLIAIALIMATPLTWYLIDQWEQNFTLQAAINPLRFVMAGTAVFMVAWLTISFLSLRAANANPAKALRTE</sequence>
<dbReference type="InterPro" id="IPR047699">
    <property type="entry name" value="Permease_put_prefix"/>
</dbReference>
<feature type="domain" description="MacB-like periplasmic core" evidence="8">
    <location>
        <begin position="100"/>
        <end position="318"/>
    </location>
</feature>
<comment type="subcellular location">
    <subcellularLocation>
        <location evidence="1">Cell membrane</location>
        <topology evidence="1">Multi-pass membrane protein</topology>
    </subcellularLocation>
</comment>
<feature type="transmembrane region" description="Helical" evidence="6">
    <location>
        <begin position="454"/>
        <end position="479"/>
    </location>
</feature>
<dbReference type="GO" id="GO:0022857">
    <property type="term" value="F:transmembrane transporter activity"/>
    <property type="evidence" value="ECO:0007669"/>
    <property type="project" value="TreeGrafter"/>
</dbReference>
<keyword evidence="4 6" id="KW-1133">Transmembrane helix</keyword>
<feature type="transmembrane region" description="Helical" evidence="6">
    <location>
        <begin position="802"/>
        <end position="821"/>
    </location>
</feature>
<accession>A0AAP2DTL1</accession>
<comment type="caution">
    <text evidence="9">The sequence shown here is derived from an EMBL/GenBank/DDBJ whole genome shotgun (WGS) entry which is preliminary data.</text>
</comment>
<dbReference type="GO" id="GO:0005886">
    <property type="term" value="C:plasma membrane"/>
    <property type="evidence" value="ECO:0007669"/>
    <property type="project" value="UniProtKB-SubCell"/>
</dbReference>
<evidence type="ECO:0000313" key="9">
    <source>
        <dbReference type="EMBL" id="MBT1700982.1"/>
    </source>
</evidence>
<dbReference type="EMBL" id="JAHESF010000053">
    <property type="protein sequence ID" value="MBT1700982.1"/>
    <property type="molecule type" value="Genomic_DNA"/>
</dbReference>
<keyword evidence="3 6" id="KW-0812">Transmembrane</keyword>
<evidence type="ECO:0000256" key="5">
    <source>
        <dbReference type="ARBA" id="ARBA00023136"/>
    </source>
</evidence>
<dbReference type="RefSeq" id="WP_254169670.1">
    <property type="nucleotide sequence ID" value="NZ_JAHESF010000053.1"/>
</dbReference>
<evidence type="ECO:0000256" key="4">
    <source>
        <dbReference type="ARBA" id="ARBA00022989"/>
    </source>
</evidence>
<reference evidence="9 10" key="1">
    <citation type="submission" date="2021-05" db="EMBL/GenBank/DDBJ databases">
        <title>A Polyphasic approach of four new species of the genus Ohtaekwangia: Ohtaekwangia histidinii sp. nov., Ohtaekwangia cretensis sp. nov., Ohtaekwangia indiensis sp. nov., Ohtaekwangia reichenbachii sp. nov. from diverse environment.</title>
        <authorList>
            <person name="Octaviana S."/>
        </authorList>
    </citation>
    <scope>NUCLEOTIDE SEQUENCE [LARGE SCALE GENOMIC DNA]</scope>
    <source>
        <strain evidence="9 10">PWU4</strain>
    </source>
</reference>
<dbReference type="PANTHER" id="PTHR30572">
    <property type="entry name" value="MEMBRANE COMPONENT OF TRANSPORTER-RELATED"/>
    <property type="match status" value="1"/>
</dbReference>
<organism evidence="9 10">
    <name type="scientific">Chryseosolibacter histidini</name>
    <dbReference type="NCBI Taxonomy" id="2782349"/>
    <lineage>
        <taxon>Bacteria</taxon>
        <taxon>Pseudomonadati</taxon>
        <taxon>Bacteroidota</taxon>
        <taxon>Cytophagia</taxon>
        <taxon>Cytophagales</taxon>
        <taxon>Chryseotaleaceae</taxon>
        <taxon>Chryseosolibacter</taxon>
    </lineage>
</organism>
<dbReference type="InterPro" id="IPR025857">
    <property type="entry name" value="MacB_PCD"/>
</dbReference>
<feature type="transmembrane region" description="Helical" evidence="6">
    <location>
        <begin position="841"/>
        <end position="862"/>
    </location>
</feature>
<feature type="transmembrane region" description="Helical" evidence="6">
    <location>
        <begin position="407"/>
        <end position="434"/>
    </location>
</feature>
<feature type="transmembrane region" description="Helical" evidence="6">
    <location>
        <begin position="361"/>
        <end position="382"/>
    </location>
</feature>
<feature type="domain" description="ABC3 transporter permease C-terminal" evidence="7">
    <location>
        <begin position="753"/>
        <end position="866"/>
    </location>
</feature>